<dbReference type="CDD" id="cd04015">
    <property type="entry name" value="C2_plant_PLD"/>
    <property type="match status" value="1"/>
</dbReference>
<comment type="catalytic activity">
    <reaction evidence="1">
        <text>a 1,2-diacyl-sn-glycero-3-phosphocholine + H2O = a 1,2-diacyl-sn-glycero-3-phosphate + choline + H(+)</text>
        <dbReference type="Rhea" id="RHEA:14445"/>
        <dbReference type="ChEBI" id="CHEBI:15354"/>
        <dbReference type="ChEBI" id="CHEBI:15377"/>
        <dbReference type="ChEBI" id="CHEBI:15378"/>
        <dbReference type="ChEBI" id="CHEBI:57643"/>
        <dbReference type="ChEBI" id="CHEBI:58608"/>
        <dbReference type="EC" id="3.1.4.4"/>
    </reaction>
</comment>
<sequence>MTNQDGGLWGLGRWSNISTSSNASTPSKVEYSPYTVPDSPFYSTPSAPSVYAASAPSAPPTYPSYPACPPAEGTSLYPNIHSTAQSGYPAPPSHSPYTSVYPPFAPQALQGANAAAGATPYNQVADPTASYNFPSSSGYISRPTYPPVYGSYDQAGPYSPSNVPPRVLETHHDSLNLGRLSLADNGWPRVNSIGSPHGPTHSGAVGGPPIYGRSQSGHLSPQSSDLGSMGGPPPYARSNSIYLHPQPSINYSGPIYGGNPGDQYVASAAASLGPRNDLTDLVPVSSSSFRQKHSLTLLHGTLEVKIFEAVQLPNLDGFSQKLSDFTSGLSIFQKSKHKDEPSAPNVPHITSDPYVTVVLAGARVARTRVISNDVNPKWHESFSIPVAHYVDHIVFRVKDQDMLGTQKIGDVKIPVEQVLHGSIVSGWFDVLNSQGRPSRNGAQLKFSASYVPVEQDLIYKQGVTGFDSHAVPHTYFPSRRGCRLTLYQDTHIYDGTLPNIRLDGGKVYEPRRCWEDLCVAIHEAKYLIYIAGWSVYYKVKLIRDYNRPVPAGGNLTLGELLKLKAKQGVRVLLLVWDDKTSHDLTFIKTDGVMNTHDEETKNYFKGTGVRCVLAPRYGASKMSWFRQQVVGTLYSHHQKMTIVDTGPHDRRTITSFIGGLDLTGGRWDTPSHTLFSSLEREHKHDFRNKSWPYAPDSGGPRQPWHDWHCKIEGHAAYDVLKNFEQRWNKATRKHDDELLDINKLERLLDPSNRAPLSGDPTLAVTNDHDADTWQVQIFRSIDSGSVKGFPVTAEEVTKQCLVWGKSVAIDISIQMAYIKAIRSAQHFLYIENQYFLGSSYNWPDYKTAGANHLIPMEIALKICSKIREGKRFSVYIVIPMWPEGVPDSSPVQEILYFQTQTMKMMYSMIAGALRDCGLSYRKPTDYLNFYCLGNRETKKHGEPEPRNPPDRNSKQGKSQRNRRMMIYVHSKGMIVDDEYVISGSANINQRSMDGSRDTEIAMGGYQPHQTWAARNSRPRGQVYGYRMALWAEHLGPLEAIFDEPESLECVQRVNDMAERNWQQYIAPEVTDLRGHLIRYPLKIEDNGVITNLPGFNTFPDVGGKIMGTNIETLPDDLTA</sequence>
<dbReference type="InterPro" id="IPR024632">
    <property type="entry name" value="PLipase_D_C"/>
</dbReference>
<dbReference type="Gene3D" id="3.30.870.10">
    <property type="entry name" value="Endonuclease Chain A"/>
    <property type="match status" value="2"/>
</dbReference>
<dbReference type="EMBL" id="ABEU02000002">
    <property type="protein sequence ID" value="PNR60230.1"/>
    <property type="molecule type" value="Genomic_DNA"/>
</dbReference>
<dbReference type="SMR" id="A0A2K1L2I2"/>
<dbReference type="EnsemblPlants" id="Pp3c2_21270V3.7">
    <property type="protein sequence ID" value="Pp3c2_21270V3.7"/>
    <property type="gene ID" value="Pp3c2_21270"/>
</dbReference>
<dbReference type="Gramene" id="Pp3c2_21270V3.2">
    <property type="protein sequence ID" value="Pp3c2_21270V3.2"/>
    <property type="gene ID" value="Pp3c2_21270"/>
</dbReference>
<dbReference type="Pfam" id="PF12357">
    <property type="entry name" value="PLD_C"/>
    <property type="match status" value="1"/>
</dbReference>
<evidence type="ECO:0000313" key="14">
    <source>
        <dbReference type="EMBL" id="PNR60230.1"/>
    </source>
</evidence>
<reference evidence="15" key="3">
    <citation type="submission" date="2020-12" db="UniProtKB">
        <authorList>
            <consortium name="EnsemblPlants"/>
        </authorList>
    </citation>
    <scope>IDENTIFICATION</scope>
</reference>
<dbReference type="SMART" id="SM00155">
    <property type="entry name" value="PLDc"/>
    <property type="match status" value="2"/>
</dbReference>
<proteinExistence type="inferred from homology"/>
<dbReference type="EnsemblPlants" id="Pp3c2_21270V3.1">
    <property type="protein sequence ID" value="Pp3c2_21270V3.1"/>
    <property type="gene ID" value="Pp3c2_21270"/>
</dbReference>
<dbReference type="FunCoup" id="A0A2K1L2I2">
    <property type="interactions" value="1138"/>
</dbReference>
<evidence type="ECO:0000259" key="12">
    <source>
        <dbReference type="PROSITE" id="PS50004"/>
    </source>
</evidence>
<evidence type="ECO:0000256" key="5">
    <source>
        <dbReference type="ARBA" id="ARBA00022723"/>
    </source>
</evidence>
<dbReference type="SMART" id="SM00239">
    <property type="entry name" value="C2"/>
    <property type="match status" value="1"/>
</dbReference>
<dbReference type="PaxDb" id="3218-PP1S165_123V6.1"/>
<dbReference type="EnsemblPlants" id="Pp3c2_21270V3.8">
    <property type="protein sequence ID" value="Pp3c2_21270V3.8"/>
    <property type="gene ID" value="Pp3c2_21270"/>
</dbReference>
<dbReference type="EnsemblPlants" id="Pp3c2_21270V3.3">
    <property type="protein sequence ID" value="Pp3c2_21270V3.3"/>
    <property type="gene ID" value="Pp3c2_21270"/>
</dbReference>
<organism evidence="14">
    <name type="scientific">Physcomitrium patens</name>
    <name type="common">Spreading-leaved earth moss</name>
    <name type="synonym">Physcomitrella patens</name>
    <dbReference type="NCBI Taxonomy" id="3218"/>
    <lineage>
        <taxon>Eukaryota</taxon>
        <taxon>Viridiplantae</taxon>
        <taxon>Streptophyta</taxon>
        <taxon>Embryophyta</taxon>
        <taxon>Bryophyta</taxon>
        <taxon>Bryophytina</taxon>
        <taxon>Bryopsida</taxon>
        <taxon>Funariidae</taxon>
        <taxon>Funariales</taxon>
        <taxon>Funariaceae</taxon>
        <taxon>Physcomitrium</taxon>
    </lineage>
</organism>
<protein>
    <recommendedName>
        <fullName evidence="4">phospholipase D</fullName>
        <ecNumber evidence="4">3.1.4.4</ecNumber>
    </recommendedName>
</protein>
<dbReference type="OMA" id="TYTHGRC"/>
<dbReference type="Pfam" id="PF00614">
    <property type="entry name" value="PLDc"/>
    <property type="match status" value="1"/>
</dbReference>
<dbReference type="PROSITE" id="PS50004">
    <property type="entry name" value="C2"/>
    <property type="match status" value="1"/>
</dbReference>
<dbReference type="CDD" id="cd09198">
    <property type="entry name" value="PLDc_pPLDbeta_1"/>
    <property type="match status" value="1"/>
</dbReference>
<dbReference type="STRING" id="3218.A0A2K1L2I2"/>
<dbReference type="EnsemblPlants" id="Pp3c2_21270V3.2">
    <property type="protein sequence ID" value="Pp3c2_21270V3.2"/>
    <property type="gene ID" value="Pp3c2_21270"/>
</dbReference>
<dbReference type="InterPro" id="IPR001736">
    <property type="entry name" value="PLipase_D/transphosphatidylase"/>
</dbReference>
<dbReference type="EC" id="3.1.4.4" evidence="4"/>
<dbReference type="EnsemblPlants" id="Pp3c2_21270V3.5">
    <property type="protein sequence ID" value="Pp3c2_21270V3.5"/>
    <property type="gene ID" value="Pp3c2_21270"/>
</dbReference>
<evidence type="ECO:0000256" key="10">
    <source>
        <dbReference type="ARBA" id="ARBA00023098"/>
    </source>
</evidence>
<feature type="region of interest" description="Disordered" evidence="11">
    <location>
        <begin position="1"/>
        <end position="30"/>
    </location>
</feature>
<keyword evidence="10" id="KW-0443">Lipid metabolism</keyword>
<dbReference type="GeneID" id="112275775"/>
<evidence type="ECO:0000256" key="2">
    <source>
        <dbReference type="ARBA" id="ARBA00001913"/>
    </source>
</evidence>
<keyword evidence="5" id="KW-0479">Metal-binding</keyword>
<evidence type="ECO:0000313" key="16">
    <source>
        <dbReference type="Proteomes" id="UP000006727"/>
    </source>
</evidence>
<dbReference type="GO" id="GO:0004630">
    <property type="term" value="F:phospholipase D activity"/>
    <property type="evidence" value="ECO:0000318"/>
    <property type="project" value="GO_Central"/>
</dbReference>
<keyword evidence="16" id="KW-1185">Reference proteome</keyword>
<name>A0A2K1L2I2_PHYPA</name>
<feature type="domain" description="PLD phosphodiesterase" evidence="13">
    <location>
        <begin position="964"/>
        <end position="991"/>
    </location>
</feature>
<feature type="domain" description="C2" evidence="12">
    <location>
        <begin position="283"/>
        <end position="428"/>
    </location>
</feature>
<evidence type="ECO:0000259" key="13">
    <source>
        <dbReference type="PROSITE" id="PS50035"/>
    </source>
</evidence>
<comment type="similarity">
    <text evidence="3">Belongs to the phospholipase D family. C2-PLD subfamily.</text>
</comment>
<reference evidence="14 16" key="1">
    <citation type="journal article" date="2008" name="Science">
        <title>The Physcomitrella genome reveals evolutionary insights into the conquest of land by plants.</title>
        <authorList>
            <person name="Rensing S."/>
            <person name="Lang D."/>
            <person name="Zimmer A."/>
            <person name="Terry A."/>
            <person name="Salamov A."/>
            <person name="Shapiro H."/>
            <person name="Nishiyama T."/>
            <person name="Perroud P.-F."/>
            <person name="Lindquist E."/>
            <person name="Kamisugi Y."/>
            <person name="Tanahashi T."/>
            <person name="Sakakibara K."/>
            <person name="Fujita T."/>
            <person name="Oishi K."/>
            <person name="Shin-I T."/>
            <person name="Kuroki Y."/>
            <person name="Toyoda A."/>
            <person name="Suzuki Y."/>
            <person name="Hashimoto A."/>
            <person name="Yamaguchi K."/>
            <person name="Sugano A."/>
            <person name="Kohara Y."/>
            <person name="Fujiyama A."/>
            <person name="Anterola A."/>
            <person name="Aoki S."/>
            <person name="Ashton N."/>
            <person name="Barbazuk W.B."/>
            <person name="Barker E."/>
            <person name="Bennetzen J."/>
            <person name="Bezanilla M."/>
            <person name="Blankenship R."/>
            <person name="Cho S.H."/>
            <person name="Dutcher S."/>
            <person name="Estelle M."/>
            <person name="Fawcett J.A."/>
            <person name="Gundlach H."/>
            <person name="Hanada K."/>
            <person name="Heyl A."/>
            <person name="Hicks K.A."/>
            <person name="Hugh J."/>
            <person name="Lohr M."/>
            <person name="Mayer K."/>
            <person name="Melkozernov A."/>
            <person name="Murata T."/>
            <person name="Nelson D."/>
            <person name="Pils B."/>
            <person name="Prigge M."/>
            <person name="Reiss B."/>
            <person name="Renner T."/>
            <person name="Rombauts S."/>
            <person name="Rushton P."/>
            <person name="Sanderfoot A."/>
            <person name="Schween G."/>
            <person name="Shiu S.-H."/>
            <person name="Stueber K."/>
            <person name="Theodoulou F.L."/>
            <person name="Tu H."/>
            <person name="Van de Peer Y."/>
            <person name="Verrier P.J."/>
            <person name="Waters E."/>
            <person name="Wood A."/>
            <person name="Yang L."/>
            <person name="Cove D."/>
            <person name="Cuming A."/>
            <person name="Hasebe M."/>
            <person name="Lucas S."/>
            <person name="Mishler D.B."/>
            <person name="Reski R."/>
            <person name="Grigoriev I."/>
            <person name="Quatrano R.S."/>
            <person name="Boore J.L."/>
        </authorList>
    </citation>
    <scope>NUCLEOTIDE SEQUENCE [LARGE SCALE GENOMIC DNA]</scope>
    <source>
        <strain evidence="15 16">cv. Gransden 2004</strain>
    </source>
</reference>
<dbReference type="Gramene" id="Pp3c2_21270V3.1">
    <property type="protein sequence ID" value="Pp3c2_21270V3.1"/>
    <property type="gene ID" value="Pp3c2_21270"/>
</dbReference>
<feature type="region of interest" description="Disordered" evidence="11">
    <location>
        <begin position="192"/>
        <end position="241"/>
    </location>
</feature>
<reference evidence="14 16" key="2">
    <citation type="journal article" date="2018" name="Plant J.">
        <title>The Physcomitrella patens chromosome-scale assembly reveals moss genome structure and evolution.</title>
        <authorList>
            <person name="Lang D."/>
            <person name="Ullrich K.K."/>
            <person name="Murat F."/>
            <person name="Fuchs J."/>
            <person name="Jenkins J."/>
            <person name="Haas F.B."/>
            <person name="Piednoel M."/>
            <person name="Gundlach H."/>
            <person name="Van Bel M."/>
            <person name="Meyberg R."/>
            <person name="Vives C."/>
            <person name="Morata J."/>
            <person name="Symeonidi A."/>
            <person name="Hiss M."/>
            <person name="Muchero W."/>
            <person name="Kamisugi Y."/>
            <person name="Saleh O."/>
            <person name="Blanc G."/>
            <person name="Decker E.L."/>
            <person name="van Gessel N."/>
            <person name="Grimwood J."/>
            <person name="Hayes R.D."/>
            <person name="Graham S.W."/>
            <person name="Gunter L.E."/>
            <person name="McDaniel S.F."/>
            <person name="Hoernstein S.N.W."/>
            <person name="Larsson A."/>
            <person name="Li F.W."/>
            <person name="Perroud P.F."/>
            <person name="Phillips J."/>
            <person name="Ranjan P."/>
            <person name="Rokshar D.S."/>
            <person name="Rothfels C.J."/>
            <person name="Schneider L."/>
            <person name="Shu S."/>
            <person name="Stevenson D.W."/>
            <person name="Thummler F."/>
            <person name="Tillich M."/>
            <person name="Villarreal Aguilar J.C."/>
            <person name="Widiez T."/>
            <person name="Wong G.K."/>
            <person name="Wymore A."/>
            <person name="Zhang Y."/>
            <person name="Zimmer A.D."/>
            <person name="Quatrano R.S."/>
            <person name="Mayer K.F.X."/>
            <person name="Goodstein D."/>
            <person name="Casacuberta J.M."/>
            <person name="Vandepoele K."/>
            <person name="Reski R."/>
            <person name="Cuming A.C."/>
            <person name="Tuskan G.A."/>
            <person name="Maumus F."/>
            <person name="Salse J."/>
            <person name="Schmutz J."/>
            <person name="Rensing S.A."/>
        </authorList>
    </citation>
    <scope>NUCLEOTIDE SEQUENCE [LARGE SCALE GENOMIC DNA]</scope>
    <source>
        <strain evidence="15 16">cv. Gransden 2004</strain>
    </source>
</reference>
<dbReference type="Gramene" id="Pp3c2_21270V3.5">
    <property type="protein sequence ID" value="Pp3c2_21270V3.5"/>
    <property type="gene ID" value="Pp3c2_21270"/>
</dbReference>
<dbReference type="CDD" id="cd09200">
    <property type="entry name" value="PLDc_pPLDbeta_2"/>
    <property type="match status" value="1"/>
</dbReference>
<evidence type="ECO:0000256" key="3">
    <source>
        <dbReference type="ARBA" id="ARBA00010683"/>
    </source>
</evidence>
<dbReference type="InterPro" id="IPR015679">
    <property type="entry name" value="PLipase_D_fam"/>
</dbReference>
<dbReference type="Proteomes" id="UP000006727">
    <property type="component" value="Chromosome 2"/>
</dbReference>
<gene>
    <name evidence="15" type="primary">LOC112275775</name>
    <name evidence="14" type="ORF">PHYPA_003023</name>
</gene>
<dbReference type="PROSITE" id="PS50035">
    <property type="entry name" value="PLD"/>
    <property type="match status" value="2"/>
</dbReference>
<evidence type="ECO:0000256" key="6">
    <source>
        <dbReference type="ARBA" id="ARBA00022737"/>
    </source>
</evidence>
<feature type="compositionally biased region" description="Basic and acidic residues" evidence="11">
    <location>
        <begin position="937"/>
        <end position="953"/>
    </location>
</feature>
<evidence type="ECO:0000256" key="4">
    <source>
        <dbReference type="ARBA" id="ARBA00012027"/>
    </source>
</evidence>
<dbReference type="EnsemblPlants" id="Pp3c2_21270V3.4">
    <property type="protein sequence ID" value="Pp3c2_21270V3.4"/>
    <property type="gene ID" value="Pp3c2_21270"/>
</dbReference>
<dbReference type="GO" id="GO:0005886">
    <property type="term" value="C:plasma membrane"/>
    <property type="evidence" value="ECO:0000318"/>
    <property type="project" value="GO_Central"/>
</dbReference>
<dbReference type="Gramene" id="Pp3c2_21270V3.8">
    <property type="protein sequence ID" value="Pp3c2_21270V3.8"/>
    <property type="gene ID" value="Pp3c2_21270"/>
</dbReference>
<evidence type="ECO:0000313" key="15">
    <source>
        <dbReference type="EnsemblPlants" id="Pp3c2_21270V3.1"/>
    </source>
</evidence>
<keyword evidence="7" id="KW-0378">Hydrolase</keyword>
<evidence type="ECO:0000256" key="9">
    <source>
        <dbReference type="ARBA" id="ARBA00022963"/>
    </source>
</evidence>
<dbReference type="SUPFAM" id="SSF49562">
    <property type="entry name" value="C2 domain (Calcium/lipid-binding domain, CaLB)"/>
    <property type="match status" value="1"/>
</dbReference>
<evidence type="ECO:0000256" key="8">
    <source>
        <dbReference type="ARBA" id="ARBA00022837"/>
    </source>
</evidence>
<dbReference type="Gramene" id="Pp3c2_21270V3.7">
    <property type="protein sequence ID" value="Pp3c2_21270V3.7"/>
    <property type="gene ID" value="Pp3c2_21270"/>
</dbReference>
<comment type="cofactor">
    <cofactor evidence="2">
        <name>Ca(2+)</name>
        <dbReference type="ChEBI" id="CHEBI:29108"/>
    </cofactor>
</comment>
<keyword evidence="6" id="KW-0677">Repeat</keyword>
<keyword evidence="9" id="KW-0442">Lipid degradation</keyword>
<dbReference type="AlphaFoldDB" id="A0A2K1L2I2"/>
<dbReference type="KEGG" id="ppp:112275775"/>
<feature type="compositionally biased region" description="Polar residues" evidence="11">
    <location>
        <begin position="15"/>
        <end position="27"/>
    </location>
</feature>
<dbReference type="Pfam" id="PF00168">
    <property type="entry name" value="C2"/>
    <property type="match status" value="1"/>
</dbReference>
<dbReference type="Gramene" id="Pp3c2_21270V3.6">
    <property type="protein sequence ID" value="Pp3c2_21270V3.6"/>
    <property type="gene ID" value="Pp3c2_21270"/>
</dbReference>
<evidence type="ECO:0000256" key="11">
    <source>
        <dbReference type="SAM" id="MobiDB-lite"/>
    </source>
</evidence>
<keyword evidence="8" id="KW-0106">Calcium</keyword>
<dbReference type="PANTHER" id="PTHR18896:SF60">
    <property type="entry name" value="PHOSPHOLIPASE D"/>
    <property type="match status" value="1"/>
</dbReference>
<accession>A0A2K1L2I2</accession>
<evidence type="ECO:0000256" key="7">
    <source>
        <dbReference type="ARBA" id="ARBA00022801"/>
    </source>
</evidence>
<dbReference type="InterPro" id="IPR000008">
    <property type="entry name" value="C2_dom"/>
</dbReference>
<dbReference type="GO" id="GO:0046872">
    <property type="term" value="F:metal ion binding"/>
    <property type="evidence" value="ECO:0007669"/>
    <property type="project" value="UniProtKB-KW"/>
</dbReference>
<dbReference type="RefSeq" id="XP_024362174.1">
    <property type="nucleotide sequence ID" value="XM_024506406.2"/>
</dbReference>
<dbReference type="Gramene" id="Pp3c2_21270V3.4">
    <property type="protein sequence ID" value="Pp3c2_21270V3.4"/>
    <property type="gene ID" value="Pp3c2_21270"/>
</dbReference>
<dbReference type="OrthoDB" id="270970at2759"/>
<evidence type="ECO:0000256" key="1">
    <source>
        <dbReference type="ARBA" id="ARBA00000798"/>
    </source>
</evidence>
<dbReference type="FunFam" id="3.30.870.10:FF:000025">
    <property type="entry name" value="Phospholipase D delta"/>
    <property type="match status" value="1"/>
</dbReference>
<dbReference type="GO" id="GO:0009395">
    <property type="term" value="P:phospholipid catabolic process"/>
    <property type="evidence" value="ECO:0000318"/>
    <property type="project" value="GO_Central"/>
</dbReference>
<feature type="compositionally biased region" description="Polar residues" evidence="11">
    <location>
        <begin position="213"/>
        <end position="226"/>
    </location>
</feature>
<dbReference type="PANTHER" id="PTHR18896">
    <property type="entry name" value="PHOSPHOLIPASE D"/>
    <property type="match status" value="1"/>
</dbReference>
<dbReference type="Gene3D" id="2.60.40.150">
    <property type="entry name" value="C2 domain"/>
    <property type="match status" value="1"/>
</dbReference>
<dbReference type="Gramene" id="Pp3c2_21270V3.3">
    <property type="protein sequence ID" value="Pp3c2_21270V3.3"/>
    <property type="gene ID" value="Pp3c2_21270"/>
</dbReference>
<dbReference type="InterPro" id="IPR035892">
    <property type="entry name" value="C2_domain_sf"/>
</dbReference>
<dbReference type="SUPFAM" id="SSF56024">
    <property type="entry name" value="Phospholipase D/nuclease"/>
    <property type="match status" value="2"/>
</dbReference>
<feature type="region of interest" description="Disordered" evidence="11">
    <location>
        <begin position="937"/>
        <end position="962"/>
    </location>
</feature>
<dbReference type="EnsemblPlants" id="Pp3c2_21270V3.6">
    <property type="protein sequence ID" value="Pp3c2_21270V3.6"/>
    <property type="gene ID" value="Pp3c2_21270"/>
</dbReference>
<feature type="domain" description="PLD phosphodiesterase" evidence="13">
    <location>
        <begin position="632"/>
        <end position="666"/>
    </location>
</feature>